<reference evidence="2 3" key="1">
    <citation type="journal article" date="2018" name="Int. J. Syst. Bacteriol.">
        <title>Oceaniradius stylonemae gen. nov., sp. nov., isolated from a red alga, Stylonema cornu-cervi.</title>
        <authorList>
            <person name="Jeong S."/>
        </authorList>
    </citation>
    <scope>NUCLEOTIDE SEQUENCE [LARGE SCALE GENOMIC DNA]</scope>
    <source>
        <strain evidence="2 3">StC1</strain>
    </source>
</reference>
<name>A0A3A8ARB6_9HYPH</name>
<organism evidence="2 3">
    <name type="scientific">Oceaniradius stylonematis</name>
    <dbReference type="NCBI Taxonomy" id="2184161"/>
    <lineage>
        <taxon>Bacteria</taxon>
        <taxon>Pseudomonadati</taxon>
        <taxon>Pseudomonadota</taxon>
        <taxon>Alphaproteobacteria</taxon>
        <taxon>Hyphomicrobiales</taxon>
        <taxon>Ahrensiaceae</taxon>
        <taxon>Oceaniradius</taxon>
    </lineage>
</organism>
<dbReference type="SUPFAM" id="SSF53300">
    <property type="entry name" value="vWA-like"/>
    <property type="match status" value="1"/>
</dbReference>
<evidence type="ECO:0000313" key="2">
    <source>
        <dbReference type="EMBL" id="RKF08111.1"/>
    </source>
</evidence>
<dbReference type="EMBL" id="QFWV02000002">
    <property type="protein sequence ID" value="RKF08111.1"/>
    <property type="molecule type" value="Genomic_DNA"/>
</dbReference>
<evidence type="ECO:0000256" key="1">
    <source>
        <dbReference type="SAM" id="MobiDB-lite"/>
    </source>
</evidence>
<keyword evidence="3" id="KW-1185">Reference proteome</keyword>
<dbReference type="RefSeq" id="WP_109767919.1">
    <property type="nucleotide sequence ID" value="NZ_OZ252232.1"/>
</dbReference>
<evidence type="ECO:0000313" key="3">
    <source>
        <dbReference type="Proteomes" id="UP000246132"/>
    </source>
</evidence>
<accession>A0A3A8ARB6</accession>
<feature type="compositionally biased region" description="Basic and acidic residues" evidence="1">
    <location>
        <begin position="1"/>
        <end position="17"/>
    </location>
</feature>
<protein>
    <submittedName>
        <fullName evidence="2">VWA domain-containing protein</fullName>
    </submittedName>
</protein>
<sequence length="244" mass="26198">MSKSPVRTDRSERRPEAKTSSSGDIAAFLNAARAVKPGEGGAGRIVLALDATMSRQPTWDMASAIQAEMFESVASSTALTMQLVYFRGFGECRASRWAQNGRELGTMMTRIDCRAGRTQIGKVLKHALKEHGKSPISALIYIGDAMEEDADALGHVAGQLGVRGVPAFIFQEGREPGAELVFREIARLTRGGWFRFDPSSPRVLADLLKSIAVYATGGLKALEARGTGSDKRLLTQLKGGASGR</sequence>
<feature type="region of interest" description="Disordered" evidence="1">
    <location>
        <begin position="1"/>
        <end position="22"/>
    </location>
</feature>
<dbReference type="Proteomes" id="UP000246132">
    <property type="component" value="Unassembled WGS sequence"/>
</dbReference>
<dbReference type="OrthoDB" id="5430236at2"/>
<comment type="caution">
    <text evidence="2">The sequence shown here is derived from an EMBL/GenBank/DDBJ whole genome shotgun (WGS) entry which is preliminary data.</text>
</comment>
<proteinExistence type="predicted"/>
<gene>
    <name evidence="2" type="ORF">DEM25_001970</name>
</gene>
<dbReference type="InterPro" id="IPR036465">
    <property type="entry name" value="vWFA_dom_sf"/>
</dbReference>
<dbReference type="AlphaFoldDB" id="A0A3A8ARB6"/>